<dbReference type="Gene3D" id="3.30.70.270">
    <property type="match status" value="1"/>
</dbReference>
<dbReference type="Pfam" id="PF00563">
    <property type="entry name" value="EAL"/>
    <property type="match status" value="1"/>
</dbReference>
<dbReference type="PANTHER" id="PTHR44757">
    <property type="entry name" value="DIGUANYLATE CYCLASE DGCP"/>
    <property type="match status" value="1"/>
</dbReference>
<evidence type="ECO:0000259" key="2">
    <source>
        <dbReference type="PROSITE" id="PS50113"/>
    </source>
</evidence>
<dbReference type="SMART" id="SM00086">
    <property type="entry name" value="PAC"/>
    <property type="match status" value="2"/>
</dbReference>
<reference evidence="5 6" key="1">
    <citation type="submission" date="2023-12" db="EMBL/GenBank/DDBJ databases">
        <title>Thiobacillus sedimentum sp. nov., a chemolithoautotrophic sulfur-oxidizing bacterium isolated from freshwater sediment.</title>
        <authorList>
            <person name="Luo J."/>
            <person name="Dai C."/>
        </authorList>
    </citation>
    <scope>NUCLEOTIDE SEQUENCE [LARGE SCALE GENOMIC DNA]</scope>
    <source>
        <strain evidence="5 6">SCUT-2</strain>
    </source>
</reference>
<dbReference type="PROSITE" id="PS50883">
    <property type="entry name" value="EAL"/>
    <property type="match status" value="1"/>
</dbReference>
<dbReference type="InterPro" id="IPR043128">
    <property type="entry name" value="Rev_trsase/Diguanyl_cyclase"/>
</dbReference>
<dbReference type="InterPro" id="IPR029787">
    <property type="entry name" value="Nucleotide_cyclase"/>
</dbReference>
<dbReference type="SUPFAM" id="SSF55785">
    <property type="entry name" value="PYP-like sensor domain (PAS domain)"/>
    <property type="match status" value="2"/>
</dbReference>
<accession>A0ABZ1CIJ1</accession>
<dbReference type="EMBL" id="CP141769">
    <property type="protein sequence ID" value="WRS39224.1"/>
    <property type="molecule type" value="Genomic_DNA"/>
</dbReference>
<dbReference type="Proteomes" id="UP001334732">
    <property type="component" value="Chromosome"/>
</dbReference>
<protein>
    <submittedName>
        <fullName evidence="5">EAL domain-containing protein</fullName>
    </submittedName>
</protein>
<dbReference type="NCBIfam" id="TIGR00254">
    <property type="entry name" value="GGDEF"/>
    <property type="match status" value="1"/>
</dbReference>
<dbReference type="SUPFAM" id="SSF55073">
    <property type="entry name" value="Nucleotide cyclase"/>
    <property type="match status" value="1"/>
</dbReference>
<dbReference type="SMART" id="SM00091">
    <property type="entry name" value="PAS"/>
    <property type="match status" value="2"/>
</dbReference>
<dbReference type="InterPro" id="IPR000014">
    <property type="entry name" value="PAS"/>
</dbReference>
<dbReference type="PROSITE" id="PS50112">
    <property type="entry name" value="PAS"/>
    <property type="match status" value="2"/>
</dbReference>
<sequence length="702" mass="78574">MDRANQHELESLGILDIIEDGAFIFRPDSLRFIYVNEGAIQQTGYSKEELLGMTPLDLTLEFDESRFRQLVAPLVCGDARTTRFSTTHRLKGGDIRPVEVILQFLGLTDNGANLVAIVRDITERREAEETLREQKDFLNAILENEPECVKVISTDGRLLQMNRAGLAMLETRSLDDAQQEGLINYVHPEDRGAFIHLSRRVFKGNSGKLEFRIRGKKGTERWLETHASPLRNAEGNTYALVGVTRDITERKANEARIEFLAFHDSLTTLPNRVRAKDHFELAMAHAKRTTTYVAFLFLDLDNFKTINDSLGHAIGDTLLKSVATRLGDGIRATDTISRQGGDEFLLILPDMGEAVAVSDIAEKILYQLSLPFEINGYQLFTSASIGIAVYPDDGDNFDILLKKADTAMYQAKNDGRSTYRFYQEQMNIDAVEQHQMLSGLAKALERQEFVLQFQPQIDLSSRMVIGAEALIRWQHPERGLIAPESFIALAEDSGHIVPIGEWVLLEACKQAAAWRKAGFPKLVIAVNLSAVQFKRGNLEMSVTRALTESGLDPDDLELELTESILIQNTEQVLATVRKLKTIGVRLSIDDFGTGYSSLAYLSRFSVDKLKIDRSFVQNMVDDAGSAAIVRAIIQMAKSLNLKTIAEGVEDENTLARLRLYHCDAVQGYYYGRPMTATEFSTYLSENQVALSSNSAIWRDSRG</sequence>
<organism evidence="5 6">
    <name type="scientific">Thiobacillus sedimenti</name>
    <dbReference type="NCBI Taxonomy" id="3110231"/>
    <lineage>
        <taxon>Bacteria</taxon>
        <taxon>Pseudomonadati</taxon>
        <taxon>Pseudomonadota</taxon>
        <taxon>Betaproteobacteria</taxon>
        <taxon>Nitrosomonadales</taxon>
        <taxon>Thiobacillaceae</taxon>
        <taxon>Thiobacillus</taxon>
    </lineage>
</organism>
<name>A0ABZ1CIJ1_9PROT</name>
<dbReference type="Gene3D" id="3.30.450.20">
    <property type="entry name" value="PAS domain"/>
    <property type="match status" value="2"/>
</dbReference>
<feature type="domain" description="PAC" evidence="2">
    <location>
        <begin position="207"/>
        <end position="259"/>
    </location>
</feature>
<feature type="domain" description="GGDEF" evidence="4">
    <location>
        <begin position="291"/>
        <end position="424"/>
    </location>
</feature>
<dbReference type="SUPFAM" id="SSF141868">
    <property type="entry name" value="EAL domain-like"/>
    <property type="match status" value="1"/>
</dbReference>
<feature type="domain" description="EAL" evidence="3">
    <location>
        <begin position="433"/>
        <end position="687"/>
    </location>
</feature>
<dbReference type="PROSITE" id="PS50887">
    <property type="entry name" value="GGDEF"/>
    <property type="match status" value="1"/>
</dbReference>
<dbReference type="InterPro" id="IPR013656">
    <property type="entry name" value="PAS_4"/>
</dbReference>
<evidence type="ECO:0000313" key="5">
    <source>
        <dbReference type="EMBL" id="WRS39224.1"/>
    </source>
</evidence>
<evidence type="ECO:0000259" key="4">
    <source>
        <dbReference type="PROSITE" id="PS50887"/>
    </source>
</evidence>
<feature type="domain" description="PAS" evidence="1">
    <location>
        <begin position="134"/>
        <end position="205"/>
    </location>
</feature>
<dbReference type="InterPro" id="IPR035965">
    <property type="entry name" value="PAS-like_dom_sf"/>
</dbReference>
<dbReference type="CDD" id="cd01949">
    <property type="entry name" value="GGDEF"/>
    <property type="match status" value="1"/>
</dbReference>
<dbReference type="InterPro" id="IPR001610">
    <property type="entry name" value="PAC"/>
</dbReference>
<dbReference type="SMART" id="SM00267">
    <property type="entry name" value="GGDEF"/>
    <property type="match status" value="1"/>
</dbReference>
<dbReference type="PROSITE" id="PS50113">
    <property type="entry name" value="PAC"/>
    <property type="match status" value="2"/>
</dbReference>
<dbReference type="PANTHER" id="PTHR44757:SF2">
    <property type="entry name" value="BIOFILM ARCHITECTURE MAINTENANCE PROTEIN MBAA"/>
    <property type="match status" value="1"/>
</dbReference>
<dbReference type="NCBIfam" id="TIGR00229">
    <property type="entry name" value="sensory_box"/>
    <property type="match status" value="2"/>
</dbReference>
<dbReference type="RefSeq" id="WP_324779757.1">
    <property type="nucleotide sequence ID" value="NZ_CP141769.1"/>
</dbReference>
<dbReference type="InterPro" id="IPR001633">
    <property type="entry name" value="EAL_dom"/>
</dbReference>
<dbReference type="InterPro" id="IPR000700">
    <property type="entry name" value="PAS-assoc_C"/>
</dbReference>
<dbReference type="Pfam" id="PF08448">
    <property type="entry name" value="PAS_4"/>
    <property type="match status" value="2"/>
</dbReference>
<evidence type="ECO:0000259" key="1">
    <source>
        <dbReference type="PROSITE" id="PS50112"/>
    </source>
</evidence>
<dbReference type="InterPro" id="IPR052155">
    <property type="entry name" value="Biofilm_reg_signaling"/>
</dbReference>
<keyword evidence="6" id="KW-1185">Reference proteome</keyword>
<dbReference type="CDD" id="cd01948">
    <property type="entry name" value="EAL"/>
    <property type="match status" value="1"/>
</dbReference>
<dbReference type="InterPro" id="IPR000160">
    <property type="entry name" value="GGDEF_dom"/>
</dbReference>
<dbReference type="SMART" id="SM00052">
    <property type="entry name" value="EAL"/>
    <property type="match status" value="1"/>
</dbReference>
<evidence type="ECO:0000313" key="6">
    <source>
        <dbReference type="Proteomes" id="UP001334732"/>
    </source>
</evidence>
<dbReference type="CDD" id="cd00130">
    <property type="entry name" value="PAS"/>
    <property type="match status" value="2"/>
</dbReference>
<proteinExistence type="predicted"/>
<feature type="domain" description="PAC" evidence="2">
    <location>
        <begin position="80"/>
        <end position="133"/>
    </location>
</feature>
<dbReference type="Gene3D" id="3.20.20.450">
    <property type="entry name" value="EAL domain"/>
    <property type="match status" value="1"/>
</dbReference>
<evidence type="ECO:0000259" key="3">
    <source>
        <dbReference type="PROSITE" id="PS50883"/>
    </source>
</evidence>
<feature type="domain" description="PAS" evidence="1">
    <location>
        <begin position="14"/>
        <end position="78"/>
    </location>
</feature>
<gene>
    <name evidence="5" type="ORF">VA613_14645</name>
</gene>
<dbReference type="Pfam" id="PF00990">
    <property type="entry name" value="GGDEF"/>
    <property type="match status" value="1"/>
</dbReference>
<dbReference type="InterPro" id="IPR035919">
    <property type="entry name" value="EAL_sf"/>
</dbReference>